<protein>
    <submittedName>
        <fullName evidence="2">Uncharacterized protein</fullName>
    </submittedName>
</protein>
<feature type="compositionally biased region" description="Basic and acidic residues" evidence="1">
    <location>
        <begin position="1"/>
        <end position="24"/>
    </location>
</feature>
<evidence type="ECO:0000313" key="3">
    <source>
        <dbReference type="Proteomes" id="UP001419268"/>
    </source>
</evidence>
<feature type="region of interest" description="Disordered" evidence="1">
    <location>
        <begin position="1"/>
        <end position="39"/>
    </location>
</feature>
<proteinExistence type="predicted"/>
<accession>A0AAP0HXI0</accession>
<organism evidence="2 3">
    <name type="scientific">Stephania cephalantha</name>
    <dbReference type="NCBI Taxonomy" id="152367"/>
    <lineage>
        <taxon>Eukaryota</taxon>
        <taxon>Viridiplantae</taxon>
        <taxon>Streptophyta</taxon>
        <taxon>Embryophyta</taxon>
        <taxon>Tracheophyta</taxon>
        <taxon>Spermatophyta</taxon>
        <taxon>Magnoliopsida</taxon>
        <taxon>Ranunculales</taxon>
        <taxon>Menispermaceae</taxon>
        <taxon>Menispermoideae</taxon>
        <taxon>Cissampelideae</taxon>
        <taxon>Stephania</taxon>
    </lineage>
</organism>
<feature type="compositionally biased region" description="Low complexity" evidence="1">
    <location>
        <begin position="160"/>
        <end position="171"/>
    </location>
</feature>
<feature type="compositionally biased region" description="Polar residues" evidence="1">
    <location>
        <begin position="139"/>
        <end position="159"/>
    </location>
</feature>
<evidence type="ECO:0000313" key="2">
    <source>
        <dbReference type="EMBL" id="KAK9100246.1"/>
    </source>
</evidence>
<sequence length="206" mass="21622">MSRSTTTEDDKSKIADNGVDRTTNRAESTQYYQDAQAEASYCTGRRTSRNGLGMVSSGGSGVGEQRWHRWIGSGVQRCAAAEQLRRRRGERLQGGCGRRGWSEGAVQWWTSEGGEGHASLQDGDAVVGATLGNDAGDQQDATSANSSDSGEPPTRTTSNSGGLDLLTAAAGGEAGGRAGGRLADSLQVDTRQRADGGDRRVQRTIA</sequence>
<keyword evidence="3" id="KW-1185">Reference proteome</keyword>
<dbReference type="AlphaFoldDB" id="A0AAP0HXI0"/>
<comment type="caution">
    <text evidence="2">The sequence shown here is derived from an EMBL/GenBank/DDBJ whole genome shotgun (WGS) entry which is preliminary data.</text>
</comment>
<dbReference type="EMBL" id="JBBNAG010000010">
    <property type="protein sequence ID" value="KAK9100246.1"/>
    <property type="molecule type" value="Genomic_DNA"/>
</dbReference>
<gene>
    <name evidence="2" type="ORF">Scep_023676</name>
</gene>
<feature type="region of interest" description="Disordered" evidence="1">
    <location>
        <begin position="113"/>
        <end position="206"/>
    </location>
</feature>
<name>A0AAP0HXI0_9MAGN</name>
<dbReference type="Proteomes" id="UP001419268">
    <property type="component" value="Unassembled WGS sequence"/>
</dbReference>
<feature type="compositionally biased region" description="Basic and acidic residues" evidence="1">
    <location>
        <begin position="190"/>
        <end position="206"/>
    </location>
</feature>
<evidence type="ECO:0000256" key="1">
    <source>
        <dbReference type="SAM" id="MobiDB-lite"/>
    </source>
</evidence>
<reference evidence="2 3" key="1">
    <citation type="submission" date="2024-01" db="EMBL/GenBank/DDBJ databases">
        <title>Genome assemblies of Stephania.</title>
        <authorList>
            <person name="Yang L."/>
        </authorList>
    </citation>
    <scope>NUCLEOTIDE SEQUENCE [LARGE SCALE GENOMIC DNA]</scope>
    <source>
        <strain evidence="2">JXDWG</strain>
        <tissue evidence="2">Leaf</tissue>
    </source>
</reference>